<dbReference type="Proteomes" id="UP000190339">
    <property type="component" value="Unassembled WGS sequence"/>
</dbReference>
<keyword evidence="2" id="KW-1185">Reference proteome</keyword>
<gene>
    <name evidence="1" type="ORF">SAMN05660866_03040</name>
</gene>
<dbReference type="EMBL" id="FUYL01000010">
    <property type="protein sequence ID" value="SKB73739.1"/>
    <property type="molecule type" value="Genomic_DNA"/>
</dbReference>
<accession>A0A1T5DPT9</accession>
<protein>
    <submittedName>
        <fullName evidence="1">Uncharacterized protein</fullName>
    </submittedName>
</protein>
<organism evidence="1 2">
    <name type="scientific">Maribacter arcticus</name>
    <dbReference type="NCBI Taxonomy" id="561365"/>
    <lineage>
        <taxon>Bacteria</taxon>
        <taxon>Pseudomonadati</taxon>
        <taxon>Bacteroidota</taxon>
        <taxon>Flavobacteriia</taxon>
        <taxon>Flavobacteriales</taxon>
        <taxon>Flavobacteriaceae</taxon>
        <taxon>Maribacter</taxon>
    </lineage>
</organism>
<reference evidence="2" key="1">
    <citation type="submission" date="2017-02" db="EMBL/GenBank/DDBJ databases">
        <authorList>
            <person name="Varghese N."/>
            <person name="Submissions S."/>
        </authorList>
    </citation>
    <scope>NUCLEOTIDE SEQUENCE [LARGE SCALE GENOMIC DNA]</scope>
    <source>
        <strain evidence="2">DSM 23546</strain>
    </source>
</reference>
<sequence length="58" mass="7230">MKIPVITEFRKLAYKYLNKERSALENRAWQVHDLQNTTKTIEQWIWNGFEYKMYKMVF</sequence>
<evidence type="ECO:0000313" key="1">
    <source>
        <dbReference type="EMBL" id="SKB73739.1"/>
    </source>
</evidence>
<evidence type="ECO:0000313" key="2">
    <source>
        <dbReference type="Proteomes" id="UP000190339"/>
    </source>
</evidence>
<dbReference type="STRING" id="561365.SAMN05660866_03040"/>
<dbReference type="AlphaFoldDB" id="A0A1T5DPT9"/>
<dbReference type="RefSeq" id="WP_159447557.1">
    <property type="nucleotide sequence ID" value="NZ_FUYL01000010.1"/>
</dbReference>
<proteinExistence type="predicted"/>
<name>A0A1T5DPT9_9FLAO</name>